<evidence type="ECO:0000313" key="5">
    <source>
        <dbReference type="Proteomes" id="UP000315349"/>
    </source>
</evidence>
<dbReference type="OrthoDB" id="127107at2"/>
<dbReference type="PANTHER" id="PTHR35889:SF3">
    <property type="entry name" value="F-BOX DOMAIN-CONTAINING PROTEIN"/>
    <property type="match status" value="1"/>
</dbReference>
<dbReference type="InterPro" id="IPR011429">
    <property type="entry name" value="Cyt_c_Planctomycete-type"/>
</dbReference>
<accession>A0A518GPG3</accession>
<dbReference type="GO" id="GO:0009055">
    <property type="term" value="F:electron transfer activity"/>
    <property type="evidence" value="ECO:0007669"/>
    <property type="project" value="InterPro"/>
</dbReference>
<dbReference type="EMBL" id="CP036299">
    <property type="protein sequence ID" value="QDV30512.1"/>
    <property type="molecule type" value="Genomic_DNA"/>
</dbReference>
<sequence>MVQSLAPLPIWLWTLTGWLLCSQFAIVGAAETEATFSPESMEFFEKNVRPVLAEHCQKCHGQEKQWSNYRLDSRTAMLAGGDFGVSVVPGKPEESRLIKAVQQEEGADVSMPPKGKLTDRQIADLEQWVRDGAAWPAEQVVQSKYRNPKHWSFQAVSDPQVPTVANATAAETALDRFIFVRLEAQGLVPTPKADKRTLIRRATFDLTGLPPTPEEIEAFLADDRPDAFGRIVDRLLDSPAYGEHWGRHWLDVVRYADSNGLDENVAHGNAWRYRDYIVEAFNQDKPFDQFVREQIAGDLLPAADNDQRAQQLIATGFLAIGPKVLAEPDEAKMEMDIIDEQIDTLGKALMGLTLGCARCHDHKFDPITTYDYYALAGVFKSTRTMETFKKVAKWHENVLPDPAAEARLQDHQKLVATKKEKLQKSIEAANAALKEAKPDEALPAKPETACRAETQAELKKLSDELAALEKSAPELPLAMGATERQVVEVPVHIRGSHLKLGGLAPRRVPIVFTTVERPKFPTSQSGRLELANWLTRPEHPLTYRVIVNRVWRWHFGKGLVRTPDNFGMLGELPTHPELLDWLTHRFLEGGASLKNLHRLIMLSRTYQQSSQPSKATVAADPENRLWGRFEVRRLEAEAVRDALLAVGGKLDRTMRGSLLAVKNRAYFFDHTSKDLTIYDTNRRSIYLPIVRNNIYDVFQLLDYPDAAVTTGDRATTTVASQALVMLNSDLVGRASTQLAERVLGERSDDALRIDRLHELAYGRQASDEETAAAQRFLKSATNLLNPIEPDAEKRLLHAWQAYCQTLLAANEFIYTR</sequence>
<dbReference type="SUPFAM" id="SSF46626">
    <property type="entry name" value="Cytochrome c"/>
    <property type="match status" value="1"/>
</dbReference>
<proteinExistence type="predicted"/>
<dbReference type="AlphaFoldDB" id="A0A518GPG3"/>
<dbReference type="InterPro" id="IPR011444">
    <property type="entry name" value="DUF1549"/>
</dbReference>
<dbReference type="GO" id="GO:0020037">
    <property type="term" value="F:heme binding"/>
    <property type="evidence" value="ECO:0007669"/>
    <property type="project" value="InterPro"/>
</dbReference>
<evidence type="ECO:0000259" key="2">
    <source>
        <dbReference type="Pfam" id="PF07587"/>
    </source>
</evidence>
<name>A0A518GPG3_9PLAN</name>
<keyword evidence="5" id="KW-1185">Reference proteome</keyword>
<evidence type="ECO:0000313" key="4">
    <source>
        <dbReference type="EMBL" id="QDV30512.1"/>
    </source>
</evidence>
<feature type="domain" description="DUF1549" evidence="1">
    <location>
        <begin position="174"/>
        <end position="383"/>
    </location>
</feature>
<dbReference type="InterPro" id="IPR022655">
    <property type="entry name" value="DUF1553"/>
</dbReference>
<dbReference type="Pfam" id="PF07583">
    <property type="entry name" value="PSCyt2"/>
    <property type="match status" value="1"/>
</dbReference>
<feature type="domain" description="Cytochrome C Planctomycete-type" evidence="3">
    <location>
        <begin position="56"/>
        <end position="115"/>
    </location>
</feature>
<dbReference type="Proteomes" id="UP000315349">
    <property type="component" value="Chromosome"/>
</dbReference>
<evidence type="ECO:0000259" key="3">
    <source>
        <dbReference type="Pfam" id="PF07635"/>
    </source>
</evidence>
<dbReference type="KEGG" id="peh:Spb1_24460"/>
<reference evidence="4 5" key="1">
    <citation type="submission" date="2019-02" db="EMBL/GenBank/DDBJ databases">
        <title>Deep-cultivation of Planctomycetes and their phenomic and genomic characterization uncovers novel biology.</title>
        <authorList>
            <person name="Wiegand S."/>
            <person name="Jogler M."/>
            <person name="Boedeker C."/>
            <person name="Pinto D."/>
            <person name="Vollmers J."/>
            <person name="Rivas-Marin E."/>
            <person name="Kohn T."/>
            <person name="Peeters S.H."/>
            <person name="Heuer A."/>
            <person name="Rast P."/>
            <person name="Oberbeckmann S."/>
            <person name="Bunk B."/>
            <person name="Jeske O."/>
            <person name="Meyerdierks A."/>
            <person name="Storesund J.E."/>
            <person name="Kallscheuer N."/>
            <person name="Luecker S."/>
            <person name="Lage O.M."/>
            <person name="Pohl T."/>
            <person name="Merkel B.J."/>
            <person name="Hornburger P."/>
            <person name="Mueller R.-W."/>
            <person name="Bruemmer F."/>
            <person name="Labrenz M."/>
            <person name="Spormann A.M."/>
            <person name="Op den Camp H."/>
            <person name="Overmann J."/>
            <person name="Amann R."/>
            <person name="Jetten M.S.M."/>
            <person name="Mascher T."/>
            <person name="Medema M.H."/>
            <person name="Devos D.P."/>
            <person name="Kaster A.-K."/>
            <person name="Ovreas L."/>
            <person name="Rohde M."/>
            <person name="Galperin M.Y."/>
            <person name="Jogler C."/>
        </authorList>
    </citation>
    <scope>NUCLEOTIDE SEQUENCE [LARGE SCALE GENOMIC DNA]</scope>
    <source>
        <strain evidence="4 5">Spb1</strain>
    </source>
</reference>
<dbReference type="PANTHER" id="PTHR35889">
    <property type="entry name" value="CYCLOINULO-OLIGOSACCHARIDE FRUCTANOTRANSFERASE-RELATED"/>
    <property type="match status" value="1"/>
</dbReference>
<organism evidence="4 5">
    <name type="scientific">Planctopirus ephydatiae</name>
    <dbReference type="NCBI Taxonomy" id="2528019"/>
    <lineage>
        <taxon>Bacteria</taxon>
        <taxon>Pseudomonadati</taxon>
        <taxon>Planctomycetota</taxon>
        <taxon>Planctomycetia</taxon>
        <taxon>Planctomycetales</taxon>
        <taxon>Planctomycetaceae</taxon>
        <taxon>Planctopirus</taxon>
    </lineage>
</organism>
<dbReference type="RefSeq" id="WP_145299992.1">
    <property type="nucleotide sequence ID" value="NZ_CP036299.1"/>
</dbReference>
<dbReference type="Pfam" id="PF07587">
    <property type="entry name" value="PSD1"/>
    <property type="match status" value="1"/>
</dbReference>
<dbReference type="InterPro" id="IPR036909">
    <property type="entry name" value="Cyt_c-like_dom_sf"/>
</dbReference>
<protein>
    <submittedName>
        <fullName evidence="4">Planctomycete cytochrome C</fullName>
    </submittedName>
</protein>
<feature type="domain" description="DUF1553" evidence="2">
    <location>
        <begin position="526"/>
        <end position="777"/>
    </location>
</feature>
<gene>
    <name evidence="4" type="ORF">Spb1_24460</name>
</gene>
<dbReference type="Pfam" id="PF07635">
    <property type="entry name" value="PSCyt1"/>
    <property type="match status" value="1"/>
</dbReference>
<evidence type="ECO:0000259" key="1">
    <source>
        <dbReference type="Pfam" id="PF07583"/>
    </source>
</evidence>